<dbReference type="InterPro" id="IPR010049">
    <property type="entry name" value="MTA_SAH_Nsdase"/>
</dbReference>
<dbReference type="SUPFAM" id="SSF53167">
    <property type="entry name" value="Purine and uridine phosphorylases"/>
    <property type="match status" value="1"/>
</dbReference>
<evidence type="ECO:0000313" key="7">
    <source>
        <dbReference type="EMBL" id="GGC95129.1"/>
    </source>
</evidence>
<dbReference type="AlphaFoldDB" id="A0A916XQF6"/>
<sequence>MQEEQQGLEHQLQDKKVVVRGKRRYLTGSLWGKECVCVLSGIGKVAAATTVTSLIENFDVSQIVLIGVAGAADAELKIGDIVIATTLMQHDMDASPLFPRFEIPLTGVSHLSTDTALSGKLGQAADFFLENDRENHVSDAAIAQFNLQNVKIRYGLIASGDQFINDAQILAALKKDLPDLLAVEMEGAAIAQVCHDYEIPFAILRTISDDAGEHADYNFGQFIQEVAAQYSLGILHNFCRAS</sequence>
<evidence type="ECO:0000256" key="5">
    <source>
        <dbReference type="ARBA" id="ARBA00023167"/>
    </source>
</evidence>
<accession>A0A916XQF6</accession>
<evidence type="ECO:0000256" key="1">
    <source>
        <dbReference type="ARBA" id="ARBA00004945"/>
    </source>
</evidence>
<dbReference type="GO" id="GO:0005829">
    <property type="term" value="C:cytosol"/>
    <property type="evidence" value="ECO:0007669"/>
    <property type="project" value="TreeGrafter"/>
</dbReference>
<dbReference type="GO" id="GO:0008930">
    <property type="term" value="F:methylthioadenosine nucleosidase activity"/>
    <property type="evidence" value="ECO:0007669"/>
    <property type="project" value="InterPro"/>
</dbReference>
<dbReference type="EC" id="3.2.2.9" evidence="2"/>
<evidence type="ECO:0000313" key="8">
    <source>
        <dbReference type="Proteomes" id="UP000637423"/>
    </source>
</evidence>
<organism evidence="7 8">
    <name type="scientific">Undibacterium terreum</name>
    <dbReference type="NCBI Taxonomy" id="1224302"/>
    <lineage>
        <taxon>Bacteria</taxon>
        <taxon>Pseudomonadati</taxon>
        <taxon>Pseudomonadota</taxon>
        <taxon>Betaproteobacteria</taxon>
        <taxon>Burkholderiales</taxon>
        <taxon>Oxalobacteraceae</taxon>
        <taxon>Undibacterium</taxon>
    </lineage>
</organism>
<dbReference type="PANTHER" id="PTHR46832:SF1">
    <property type="entry name" value="5'-METHYLTHIOADENOSINE_S-ADENOSYLHOMOCYSTEINE NUCLEOSIDASE"/>
    <property type="match status" value="1"/>
</dbReference>
<protein>
    <recommendedName>
        <fullName evidence="2">adenosylhomocysteine nucleosidase</fullName>
        <ecNumber evidence="2">3.2.2.9</ecNumber>
    </recommendedName>
</protein>
<comment type="caution">
    <text evidence="7">The sequence shown here is derived from an EMBL/GenBank/DDBJ whole genome shotgun (WGS) entry which is preliminary data.</text>
</comment>
<evidence type="ECO:0000256" key="2">
    <source>
        <dbReference type="ARBA" id="ARBA00011974"/>
    </source>
</evidence>
<reference evidence="7" key="1">
    <citation type="journal article" date="2014" name="Int. J. Syst. Evol. Microbiol.">
        <title>Complete genome sequence of Corynebacterium casei LMG S-19264T (=DSM 44701T), isolated from a smear-ripened cheese.</title>
        <authorList>
            <consortium name="US DOE Joint Genome Institute (JGI-PGF)"/>
            <person name="Walter F."/>
            <person name="Albersmeier A."/>
            <person name="Kalinowski J."/>
            <person name="Ruckert C."/>
        </authorList>
    </citation>
    <scope>NUCLEOTIDE SEQUENCE</scope>
    <source>
        <strain evidence="7">CGMCC 1.10998</strain>
    </source>
</reference>
<dbReference type="EMBL" id="BMED01000006">
    <property type="protein sequence ID" value="GGC95129.1"/>
    <property type="molecule type" value="Genomic_DNA"/>
</dbReference>
<evidence type="ECO:0000256" key="4">
    <source>
        <dbReference type="ARBA" id="ARBA00022801"/>
    </source>
</evidence>
<keyword evidence="4" id="KW-0378">Hydrolase</keyword>
<evidence type="ECO:0000256" key="3">
    <source>
        <dbReference type="ARBA" id="ARBA00022605"/>
    </source>
</evidence>
<proteinExistence type="predicted"/>
<dbReference type="GO" id="GO:0019284">
    <property type="term" value="P:L-methionine salvage from S-adenosylmethionine"/>
    <property type="evidence" value="ECO:0007669"/>
    <property type="project" value="TreeGrafter"/>
</dbReference>
<comment type="pathway">
    <text evidence="1">Amino-acid biosynthesis; L-methionine biosynthesis via salvage pathway; S-methyl-5-thio-alpha-D-ribose 1-phosphate from S-methyl-5'-thioadenosine (hydrolase route): step 1/2.</text>
</comment>
<dbReference type="NCBIfam" id="NF004079">
    <property type="entry name" value="PRK05584.1"/>
    <property type="match status" value="1"/>
</dbReference>
<evidence type="ECO:0000259" key="6">
    <source>
        <dbReference type="Pfam" id="PF01048"/>
    </source>
</evidence>
<dbReference type="Proteomes" id="UP000637423">
    <property type="component" value="Unassembled WGS sequence"/>
</dbReference>
<keyword evidence="8" id="KW-1185">Reference proteome</keyword>
<dbReference type="Gene3D" id="3.40.50.1580">
    <property type="entry name" value="Nucleoside phosphorylase domain"/>
    <property type="match status" value="1"/>
</dbReference>
<gene>
    <name evidence="7" type="ORF">GCM10011396_48090</name>
</gene>
<reference evidence="7" key="2">
    <citation type="submission" date="2020-09" db="EMBL/GenBank/DDBJ databases">
        <authorList>
            <person name="Sun Q."/>
            <person name="Zhou Y."/>
        </authorList>
    </citation>
    <scope>NUCLEOTIDE SEQUENCE</scope>
    <source>
        <strain evidence="7">CGMCC 1.10998</strain>
    </source>
</reference>
<dbReference type="Pfam" id="PF01048">
    <property type="entry name" value="PNP_UDP_1"/>
    <property type="match status" value="1"/>
</dbReference>
<dbReference type="InterPro" id="IPR000845">
    <property type="entry name" value="Nucleoside_phosphorylase_d"/>
</dbReference>
<dbReference type="InterPro" id="IPR035994">
    <property type="entry name" value="Nucleoside_phosphorylase_sf"/>
</dbReference>
<name>A0A916XQF6_9BURK</name>
<dbReference type="GO" id="GO:0009164">
    <property type="term" value="P:nucleoside catabolic process"/>
    <property type="evidence" value="ECO:0007669"/>
    <property type="project" value="InterPro"/>
</dbReference>
<dbReference type="GO" id="GO:0019509">
    <property type="term" value="P:L-methionine salvage from methylthioadenosine"/>
    <property type="evidence" value="ECO:0007669"/>
    <property type="project" value="InterPro"/>
</dbReference>
<keyword evidence="5" id="KW-0486">Methionine biosynthesis</keyword>
<dbReference type="PANTHER" id="PTHR46832">
    <property type="entry name" value="5'-METHYLTHIOADENOSINE/S-ADENOSYLHOMOCYSTEINE NUCLEOSIDASE"/>
    <property type="match status" value="1"/>
</dbReference>
<dbReference type="GO" id="GO:0008782">
    <property type="term" value="F:adenosylhomocysteine nucleosidase activity"/>
    <property type="evidence" value="ECO:0007669"/>
    <property type="project" value="UniProtKB-EC"/>
</dbReference>
<dbReference type="CDD" id="cd09008">
    <property type="entry name" value="MTAN"/>
    <property type="match status" value="1"/>
</dbReference>
<keyword evidence="3" id="KW-0028">Amino-acid biosynthesis</keyword>
<dbReference type="NCBIfam" id="TIGR01704">
    <property type="entry name" value="MTA_SAH-Nsdase"/>
    <property type="match status" value="1"/>
</dbReference>
<feature type="domain" description="Nucleoside phosphorylase" evidence="6">
    <location>
        <begin position="9"/>
        <end position="235"/>
    </location>
</feature>